<dbReference type="GeneID" id="108265087"/>
<evidence type="ECO:0000256" key="3">
    <source>
        <dbReference type="ARBA" id="ARBA00022989"/>
    </source>
</evidence>
<keyword evidence="8" id="KW-0807">Transducer</keyword>
<dbReference type="SUPFAM" id="SSF81321">
    <property type="entry name" value="Family A G protein-coupled receptor-like"/>
    <property type="match status" value="1"/>
</dbReference>
<evidence type="ECO:0000313" key="11">
    <source>
        <dbReference type="Proteomes" id="UP000221080"/>
    </source>
</evidence>
<feature type="transmembrane region" description="Helical" evidence="9">
    <location>
        <begin position="152"/>
        <end position="172"/>
    </location>
</feature>
<feature type="transmembrane region" description="Helical" evidence="9">
    <location>
        <begin position="110"/>
        <end position="131"/>
    </location>
</feature>
<dbReference type="OMA" id="MYCSLYL"/>
<dbReference type="GO" id="GO:0035025">
    <property type="term" value="P:positive regulation of Rho protein signal transduction"/>
    <property type="evidence" value="ECO:0007669"/>
    <property type="project" value="TreeGrafter"/>
</dbReference>
<dbReference type="PANTHER" id="PTHR24232">
    <property type="entry name" value="G-PROTEIN COUPLED RECEPTOR"/>
    <property type="match status" value="1"/>
</dbReference>
<keyword evidence="5 9" id="KW-0472">Membrane</keyword>
<dbReference type="RefSeq" id="XP_017322685.1">
    <property type="nucleotide sequence ID" value="XM_017467196.3"/>
</dbReference>
<keyword evidence="3 9" id="KW-1133">Transmembrane helix</keyword>
<keyword evidence="7" id="KW-0325">Glycoprotein</keyword>
<evidence type="ECO:0000313" key="12">
    <source>
        <dbReference type="RefSeq" id="XP_017322685.1"/>
    </source>
</evidence>
<feature type="transmembrane region" description="Helical" evidence="9">
    <location>
        <begin position="245"/>
        <end position="262"/>
    </location>
</feature>
<evidence type="ECO:0000256" key="8">
    <source>
        <dbReference type="ARBA" id="ARBA00023224"/>
    </source>
</evidence>
<evidence type="ECO:0000256" key="7">
    <source>
        <dbReference type="ARBA" id="ARBA00023180"/>
    </source>
</evidence>
<organism evidence="11 12">
    <name type="scientific">Ictalurus punctatus</name>
    <name type="common">Channel catfish</name>
    <name type="synonym">Silurus punctatus</name>
    <dbReference type="NCBI Taxonomy" id="7998"/>
    <lineage>
        <taxon>Eukaryota</taxon>
        <taxon>Metazoa</taxon>
        <taxon>Chordata</taxon>
        <taxon>Craniata</taxon>
        <taxon>Vertebrata</taxon>
        <taxon>Euteleostomi</taxon>
        <taxon>Actinopterygii</taxon>
        <taxon>Neopterygii</taxon>
        <taxon>Teleostei</taxon>
        <taxon>Ostariophysi</taxon>
        <taxon>Siluriformes</taxon>
        <taxon>Ictaluridae</taxon>
        <taxon>Ictalurus</taxon>
    </lineage>
</organism>
<sequence length="334" mass="37967">MKEEIFNLSTLSDHIIMNFSVEKKNGIYSAGSYEENMFFATLYIIVFIVSVPCNMLALWVFLQSKSSSSSKVFLLNLAIADMCYVLVLPMRVIYHASNGDWPLGEASCRLVGFLFFINLYCSMYLITCISLDRLLAINLPLKWQSLRRSKNAKVICAILWALVTCSMVPVLFSTQTSPFWSSGRNVTLCYQLYLEKTSFKALVSTAVAISIPVVSLTVSYILIFLKLRVMTFHQRTSVQSKAFRMILLTLATFIVAFVPYHMHRFLYIERHTQGKLSDSEIRSLAFGNRITSALTCVSGIMDPVMYFFLARNYQKSLLKLCGRATETDRLQSTT</sequence>
<evidence type="ECO:0000256" key="5">
    <source>
        <dbReference type="ARBA" id="ARBA00023136"/>
    </source>
</evidence>
<keyword evidence="6 12" id="KW-0675">Receptor</keyword>
<evidence type="ECO:0000256" key="4">
    <source>
        <dbReference type="ARBA" id="ARBA00023040"/>
    </source>
</evidence>
<proteinExistence type="predicted"/>
<dbReference type="GO" id="GO:0005886">
    <property type="term" value="C:plasma membrane"/>
    <property type="evidence" value="ECO:0007669"/>
    <property type="project" value="TreeGrafter"/>
</dbReference>
<evidence type="ECO:0000256" key="2">
    <source>
        <dbReference type="ARBA" id="ARBA00022692"/>
    </source>
</evidence>
<dbReference type="KEGG" id="ipu:108265087"/>
<feature type="domain" description="G-protein coupled receptors family 1 profile" evidence="10">
    <location>
        <begin position="53"/>
        <end position="306"/>
    </location>
</feature>
<dbReference type="PROSITE" id="PS50262">
    <property type="entry name" value="G_PROTEIN_RECEP_F1_2"/>
    <property type="match status" value="1"/>
</dbReference>
<feature type="transmembrane region" description="Helical" evidence="9">
    <location>
        <begin position="290"/>
        <end position="309"/>
    </location>
</feature>
<dbReference type="InterPro" id="IPR017452">
    <property type="entry name" value="GPCR_Rhodpsn_7TM"/>
</dbReference>
<evidence type="ECO:0000256" key="9">
    <source>
        <dbReference type="SAM" id="Phobius"/>
    </source>
</evidence>
<feature type="transmembrane region" description="Helical" evidence="9">
    <location>
        <begin position="201"/>
        <end position="225"/>
    </location>
</feature>
<name>A0A2D0QYV0_ICTPU</name>
<evidence type="ECO:0000256" key="1">
    <source>
        <dbReference type="ARBA" id="ARBA00004141"/>
    </source>
</evidence>
<dbReference type="AlphaFoldDB" id="A0A2D0QYV0"/>
<dbReference type="Proteomes" id="UP000221080">
    <property type="component" value="Chromosome 1"/>
</dbReference>
<reference evidence="12" key="2">
    <citation type="submission" date="2025-08" db="UniProtKB">
        <authorList>
            <consortium name="RefSeq"/>
        </authorList>
    </citation>
    <scope>IDENTIFICATION</scope>
    <source>
        <tissue evidence="12">Blood</tissue>
    </source>
</reference>
<gene>
    <name evidence="12" type="primary">si:dkey-96n2.3</name>
</gene>
<evidence type="ECO:0000256" key="6">
    <source>
        <dbReference type="ARBA" id="ARBA00023170"/>
    </source>
</evidence>
<keyword evidence="4" id="KW-0297">G-protein coupled receptor</keyword>
<feature type="transmembrane region" description="Helical" evidence="9">
    <location>
        <begin position="73"/>
        <end position="90"/>
    </location>
</feature>
<dbReference type="PANTHER" id="PTHR24232:SF105">
    <property type="entry name" value="URACIL NUCLEOTIDE_CYSTEINYL LEUKOTRIENE RECEPTOR-LIKE"/>
    <property type="match status" value="1"/>
</dbReference>
<reference evidence="11" key="1">
    <citation type="journal article" date="2016" name="Nat. Commun.">
        <title>The channel catfish genome sequence provides insights into the evolution of scale formation in teleosts.</title>
        <authorList>
            <person name="Liu Z."/>
            <person name="Liu S."/>
            <person name="Yao J."/>
            <person name="Bao L."/>
            <person name="Zhang J."/>
            <person name="Li Y."/>
            <person name="Jiang C."/>
            <person name="Sun L."/>
            <person name="Wang R."/>
            <person name="Zhang Y."/>
            <person name="Zhou T."/>
            <person name="Zeng Q."/>
            <person name="Fu Q."/>
            <person name="Gao S."/>
            <person name="Li N."/>
            <person name="Koren S."/>
            <person name="Jiang Y."/>
            <person name="Zimin A."/>
            <person name="Xu P."/>
            <person name="Phillippy A.M."/>
            <person name="Geng X."/>
            <person name="Song L."/>
            <person name="Sun F."/>
            <person name="Li C."/>
            <person name="Wang X."/>
            <person name="Chen A."/>
            <person name="Jin Y."/>
            <person name="Yuan Z."/>
            <person name="Yang Y."/>
            <person name="Tan S."/>
            <person name="Peatman E."/>
            <person name="Lu J."/>
            <person name="Qin Z."/>
            <person name="Dunham R."/>
            <person name="Li Z."/>
            <person name="Sonstegard T."/>
            <person name="Feng J."/>
            <person name="Danzmann R.G."/>
            <person name="Schroeder S."/>
            <person name="Scheffler B."/>
            <person name="Duke M.V."/>
            <person name="Ballard L."/>
            <person name="Kucuktas H."/>
            <person name="Kaltenboeck L."/>
            <person name="Liu H."/>
            <person name="Armbruster J."/>
            <person name="Xie Y."/>
            <person name="Kirby M.L."/>
            <person name="Tian Y."/>
            <person name="Flanagan M.E."/>
            <person name="Mu W."/>
            <person name="Waldbieser G.C."/>
        </authorList>
    </citation>
    <scope>NUCLEOTIDE SEQUENCE [LARGE SCALE GENOMIC DNA]</scope>
    <source>
        <strain evidence="11">SDA103</strain>
    </source>
</reference>
<dbReference type="GO" id="GO:0007200">
    <property type="term" value="P:phospholipase C-activating G protein-coupled receptor signaling pathway"/>
    <property type="evidence" value="ECO:0007669"/>
    <property type="project" value="TreeGrafter"/>
</dbReference>
<protein>
    <submittedName>
        <fullName evidence="12">Uracil nucleotide/cysteinyl leukotriene receptor</fullName>
    </submittedName>
</protein>
<dbReference type="GO" id="GO:0004930">
    <property type="term" value="F:G protein-coupled receptor activity"/>
    <property type="evidence" value="ECO:0007669"/>
    <property type="project" value="UniProtKB-KW"/>
</dbReference>
<dbReference type="PRINTS" id="PR01157">
    <property type="entry name" value="P2YPURNOCPTR"/>
</dbReference>
<evidence type="ECO:0000259" key="10">
    <source>
        <dbReference type="PROSITE" id="PS50262"/>
    </source>
</evidence>
<keyword evidence="2 9" id="KW-0812">Transmembrane</keyword>
<accession>A0A2D0QYV0</accession>
<feature type="transmembrane region" description="Helical" evidence="9">
    <location>
        <begin position="38"/>
        <end position="61"/>
    </location>
</feature>
<dbReference type="Gene3D" id="1.20.1070.10">
    <property type="entry name" value="Rhodopsin 7-helix transmembrane proteins"/>
    <property type="match status" value="1"/>
</dbReference>
<dbReference type="OrthoDB" id="6503655at2759"/>
<dbReference type="PRINTS" id="PR00237">
    <property type="entry name" value="GPCRRHODOPSN"/>
</dbReference>
<dbReference type="Pfam" id="PF00001">
    <property type="entry name" value="7tm_1"/>
    <property type="match status" value="1"/>
</dbReference>
<keyword evidence="11" id="KW-1185">Reference proteome</keyword>
<dbReference type="InterPro" id="IPR000276">
    <property type="entry name" value="GPCR_Rhodpsn"/>
</dbReference>
<comment type="subcellular location">
    <subcellularLocation>
        <location evidence="1">Membrane</location>
        <topology evidence="1">Multi-pass membrane protein</topology>
    </subcellularLocation>
</comment>